<dbReference type="Pfam" id="PF00881">
    <property type="entry name" value="Nitroreductase"/>
    <property type="match status" value="1"/>
</dbReference>
<dbReference type="RefSeq" id="WP_118921921.1">
    <property type="nucleotide sequence ID" value="NZ_QXGH01000009.1"/>
</dbReference>
<evidence type="ECO:0000256" key="3">
    <source>
        <dbReference type="ARBA" id="ARBA00023002"/>
    </source>
</evidence>
<dbReference type="Proteomes" id="UP000283644">
    <property type="component" value="Unassembled WGS sequence"/>
</dbReference>
<dbReference type="Gene3D" id="3.40.109.10">
    <property type="entry name" value="NADH Oxidase"/>
    <property type="match status" value="1"/>
</dbReference>
<dbReference type="OrthoDB" id="9798230at2"/>
<dbReference type="GO" id="GO:0016491">
    <property type="term" value="F:oxidoreductase activity"/>
    <property type="evidence" value="ECO:0007669"/>
    <property type="project" value="UniProtKB-KW"/>
</dbReference>
<evidence type="ECO:0000313" key="6">
    <source>
        <dbReference type="Proteomes" id="UP000283644"/>
    </source>
</evidence>
<organism evidence="5 6">
    <name type="scientific">Nocardioides immobilis</name>
    <dbReference type="NCBI Taxonomy" id="2049295"/>
    <lineage>
        <taxon>Bacteria</taxon>
        <taxon>Bacillati</taxon>
        <taxon>Actinomycetota</taxon>
        <taxon>Actinomycetes</taxon>
        <taxon>Propionibacteriales</taxon>
        <taxon>Nocardioidaceae</taxon>
        <taxon>Nocardioides</taxon>
    </lineage>
</organism>
<dbReference type="InterPro" id="IPR029479">
    <property type="entry name" value="Nitroreductase"/>
</dbReference>
<dbReference type="InterPro" id="IPR000415">
    <property type="entry name" value="Nitroreductase-like"/>
</dbReference>
<dbReference type="InterPro" id="IPR050627">
    <property type="entry name" value="Nitroreductase/BluB"/>
</dbReference>
<evidence type="ECO:0000259" key="4">
    <source>
        <dbReference type="Pfam" id="PF00881"/>
    </source>
</evidence>
<keyword evidence="2" id="KW-0288">FMN</keyword>
<evidence type="ECO:0000256" key="1">
    <source>
        <dbReference type="ARBA" id="ARBA00022630"/>
    </source>
</evidence>
<dbReference type="SUPFAM" id="SSF55469">
    <property type="entry name" value="FMN-dependent nitroreductase-like"/>
    <property type="match status" value="1"/>
</dbReference>
<dbReference type="PANTHER" id="PTHR23026">
    <property type="entry name" value="NADPH NITROREDUCTASE"/>
    <property type="match status" value="1"/>
</dbReference>
<accession>A0A417Y754</accession>
<evidence type="ECO:0000256" key="2">
    <source>
        <dbReference type="ARBA" id="ARBA00022643"/>
    </source>
</evidence>
<dbReference type="AlphaFoldDB" id="A0A417Y754"/>
<sequence>MTSDYLALTRLSQGRHSCRAFLDREVPRADIEQMLALAQRTASWCNTQPWEVVITSGATTRELAERLTRAVIEGERRSDLPGPAAYVGVYQERRRESGHLLYASVGVARDDREARLLQALENFRFFGAPHTAIITTDAQLGTYGAIDCGAYVGTLMLAAESLGIATVAQAAIASVSDAVREHLALANDRQVVCTVSFGYADANHPANGFRTPRAALDAVVRWA</sequence>
<keyword evidence="3" id="KW-0560">Oxidoreductase</keyword>
<feature type="domain" description="Nitroreductase" evidence="4">
    <location>
        <begin position="14"/>
        <end position="199"/>
    </location>
</feature>
<dbReference type="CDD" id="cd02136">
    <property type="entry name" value="PnbA_NfnB-like"/>
    <property type="match status" value="1"/>
</dbReference>
<evidence type="ECO:0000313" key="5">
    <source>
        <dbReference type="EMBL" id="RHW28558.1"/>
    </source>
</evidence>
<keyword evidence="6" id="KW-1185">Reference proteome</keyword>
<keyword evidence="1" id="KW-0285">Flavoprotein</keyword>
<protein>
    <submittedName>
        <fullName evidence="5">Nitroreductase</fullName>
    </submittedName>
</protein>
<proteinExistence type="predicted"/>
<reference evidence="5 6" key="1">
    <citation type="submission" date="2018-09" db="EMBL/GenBank/DDBJ databases">
        <title>Genome sequencing of Nocardioides immobilis CCTCC AB 2017083 for comparison to Nocardioides silvaticus.</title>
        <authorList>
            <person name="Li C."/>
            <person name="Wang G."/>
        </authorList>
    </citation>
    <scope>NUCLEOTIDE SEQUENCE [LARGE SCALE GENOMIC DNA]</scope>
    <source>
        <strain evidence="5 6">CCTCC AB 2017083</strain>
    </source>
</reference>
<name>A0A417Y754_9ACTN</name>
<comment type="caution">
    <text evidence="5">The sequence shown here is derived from an EMBL/GenBank/DDBJ whole genome shotgun (WGS) entry which is preliminary data.</text>
</comment>
<dbReference type="EMBL" id="QXGH01000009">
    <property type="protein sequence ID" value="RHW28558.1"/>
    <property type="molecule type" value="Genomic_DNA"/>
</dbReference>
<dbReference type="PANTHER" id="PTHR23026:SF90">
    <property type="entry name" value="IODOTYROSINE DEIODINASE 1"/>
    <property type="match status" value="1"/>
</dbReference>
<gene>
    <name evidence="5" type="ORF">D0Z08_01435</name>
</gene>